<evidence type="ECO:0000256" key="5">
    <source>
        <dbReference type="ARBA" id="ARBA00022927"/>
    </source>
</evidence>
<keyword evidence="6" id="KW-1006">Bacterial flagellum protein export</keyword>
<dbReference type="KEGG" id="bhu:bhn_I1442"/>
<evidence type="ECO:0000256" key="6">
    <source>
        <dbReference type="ARBA" id="ARBA00023225"/>
    </source>
</evidence>
<evidence type="ECO:0000313" key="10">
    <source>
        <dbReference type="Proteomes" id="UP000179284"/>
    </source>
</evidence>
<evidence type="ECO:0000256" key="7">
    <source>
        <dbReference type="SAM" id="Coils"/>
    </source>
</evidence>
<dbReference type="CDD" id="cd06503">
    <property type="entry name" value="ATP-synt_Fo_b"/>
    <property type="match status" value="1"/>
</dbReference>
<organism evidence="9 10">
    <name type="scientific">Butyrivibrio hungatei</name>
    <dbReference type="NCBI Taxonomy" id="185008"/>
    <lineage>
        <taxon>Bacteria</taxon>
        <taxon>Bacillati</taxon>
        <taxon>Bacillota</taxon>
        <taxon>Clostridia</taxon>
        <taxon>Lachnospirales</taxon>
        <taxon>Lachnospiraceae</taxon>
        <taxon>Butyrivibrio</taxon>
    </lineage>
</organism>
<feature type="coiled-coil region" evidence="7">
    <location>
        <begin position="102"/>
        <end position="171"/>
    </location>
</feature>
<dbReference type="EMBL" id="CP017831">
    <property type="protein sequence ID" value="AOZ96475.1"/>
    <property type="molecule type" value="Genomic_DNA"/>
</dbReference>
<gene>
    <name evidence="9" type="ORF">bhn_I1442</name>
</gene>
<evidence type="ECO:0000256" key="1">
    <source>
        <dbReference type="ARBA" id="ARBA00003041"/>
    </source>
</evidence>
<evidence type="ECO:0000256" key="2">
    <source>
        <dbReference type="ARBA" id="ARBA00006602"/>
    </source>
</evidence>
<name>A0A1D9P2P0_9FIRM</name>
<keyword evidence="4" id="KW-1005">Bacterial flagellum biogenesis</keyword>
<dbReference type="GO" id="GO:0044781">
    <property type="term" value="P:bacterial-type flagellum organization"/>
    <property type="evidence" value="ECO:0007669"/>
    <property type="project" value="UniProtKB-KW"/>
</dbReference>
<evidence type="ECO:0000256" key="4">
    <source>
        <dbReference type="ARBA" id="ARBA00022795"/>
    </source>
</evidence>
<keyword evidence="5" id="KW-0653">Protein transport</keyword>
<dbReference type="PANTHER" id="PTHR34982:SF1">
    <property type="entry name" value="FLAGELLAR ASSEMBLY PROTEIN FLIH"/>
    <property type="match status" value="1"/>
</dbReference>
<dbReference type="InterPro" id="IPR051472">
    <property type="entry name" value="T3SS_Stator/FliH"/>
</dbReference>
<dbReference type="PANTHER" id="PTHR34982">
    <property type="entry name" value="YOP PROTEINS TRANSLOCATION PROTEIN L"/>
    <property type="match status" value="1"/>
</dbReference>
<dbReference type="AlphaFoldDB" id="A0A1D9P2P0"/>
<proteinExistence type="inferred from homology"/>
<keyword evidence="10" id="KW-1185">Reference proteome</keyword>
<keyword evidence="9" id="KW-0282">Flagellum</keyword>
<dbReference type="RefSeq" id="WP_071176161.1">
    <property type="nucleotide sequence ID" value="NZ_CP017831.1"/>
</dbReference>
<protein>
    <submittedName>
        <fullName evidence="9">Flagellar assembly protein FliH</fullName>
    </submittedName>
</protein>
<keyword evidence="9" id="KW-0969">Cilium</keyword>
<dbReference type="InterPro" id="IPR018035">
    <property type="entry name" value="Flagellar_FliH/T3SS_HrpE"/>
</dbReference>
<keyword evidence="7" id="KW-0175">Coiled coil</keyword>
<evidence type="ECO:0000259" key="8">
    <source>
        <dbReference type="Pfam" id="PF02108"/>
    </source>
</evidence>
<keyword evidence="3" id="KW-0813">Transport</keyword>
<accession>A0A1D9P2P0</accession>
<sequence>MSNLFKAGFVSFDQGEARIIDSNELANKKIEAFQEQELKRQRAQMASEEGFQEGEEPVDFIPGLEMEQLNQLTEDQGVIEPMQSPDSQFDMEAMQAEIDFKIQQAQEQADAIIQEANEQADAIRNNAIDQGRREGYDAGYQEGVAAAESLKAEIEQQREGLEKEYQQLVDELEPEMVDILTQIYEHVFGIELREDKAIILHLLKSTLSRIEPGNDLIVHVSSDDYDEVIDERDSLDACITSPNTTMEIIEDPLLKENECMIESDSGVFDCSLGVELSEISRKLKLLSFDRKKR</sequence>
<dbReference type="Pfam" id="PF02108">
    <property type="entry name" value="FliH"/>
    <property type="match status" value="1"/>
</dbReference>
<dbReference type="GO" id="GO:0015031">
    <property type="term" value="P:protein transport"/>
    <property type="evidence" value="ECO:0007669"/>
    <property type="project" value="UniProtKB-KW"/>
</dbReference>
<evidence type="ECO:0000313" key="9">
    <source>
        <dbReference type="EMBL" id="AOZ96475.1"/>
    </source>
</evidence>
<dbReference type="OrthoDB" id="9786341at2"/>
<reference evidence="10" key="1">
    <citation type="submission" date="2016-10" db="EMBL/GenBank/DDBJ databases">
        <title>The complete genome sequence of the rumen bacterium Butyrivibrio hungatei MB2003.</title>
        <authorList>
            <person name="Palevich N."/>
            <person name="Kelly W.J."/>
            <person name="Leahy S.C."/>
            <person name="Altermann E."/>
            <person name="Rakonjac J."/>
            <person name="Attwood G.T."/>
        </authorList>
    </citation>
    <scope>NUCLEOTIDE SEQUENCE [LARGE SCALE GENOMIC DNA]</scope>
    <source>
        <strain evidence="10">MB2003</strain>
    </source>
</reference>
<dbReference type="GO" id="GO:0005829">
    <property type="term" value="C:cytosol"/>
    <property type="evidence" value="ECO:0007669"/>
    <property type="project" value="TreeGrafter"/>
</dbReference>
<evidence type="ECO:0000256" key="3">
    <source>
        <dbReference type="ARBA" id="ARBA00022448"/>
    </source>
</evidence>
<dbReference type="Proteomes" id="UP000179284">
    <property type="component" value="Chromosome I"/>
</dbReference>
<feature type="domain" description="Flagellar assembly protein FliH/Type III secretion system HrpE" evidence="8">
    <location>
        <begin position="151"/>
        <end position="272"/>
    </location>
</feature>
<comment type="similarity">
    <text evidence="2">Belongs to the FliH family.</text>
</comment>
<comment type="function">
    <text evidence="1">Needed for flagellar regrowth and assembly.</text>
</comment>
<keyword evidence="9" id="KW-0966">Cell projection</keyword>